<gene>
    <name evidence="2" type="ORF">PS880_02844</name>
</gene>
<accession>A0A5E7KJX1</accession>
<evidence type="ECO:0000313" key="2">
    <source>
        <dbReference type="EMBL" id="VVP01649.1"/>
    </source>
</evidence>
<keyword evidence="1" id="KW-0812">Transmembrane</keyword>
<keyword evidence="1" id="KW-0472">Membrane</keyword>
<evidence type="ECO:0000256" key="1">
    <source>
        <dbReference type="SAM" id="Phobius"/>
    </source>
</evidence>
<reference evidence="2 3" key="1">
    <citation type="submission" date="2019-09" db="EMBL/GenBank/DDBJ databases">
        <authorList>
            <person name="Chandra G."/>
            <person name="Truman W A."/>
        </authorList>
    </citation>
    <scope>NUCLEOTIDE SEQUENCE [LARGE SCALE GENOMIC DNA]</scope>
    <source>
        <strain evidence="2">PS880</strain>
    </source>
</reference>
<keyword evidence="1" id="KW-1133">Transmembrane helix</keyword>
<dbReference type="AlphaFoldDB" id="A0A5E7KJX1"/>
<feature type="transmembrane region" description="Helical" evidence="1">
    <location>
        <begin position="12"/>
        <end position="30"/>
    </location>
</feature>
<name>A0A5E7KJX1_PSEFL</name>
<organism evidence="2 3">
    <name type="scientific">Pseudomonas fluorescens</name>
    <dbReference type="NCBI Taxonomy" id="294"/>
    <lineage>
        <taxon>Bacteria</taxon>
        <taxon>Pseudomonadati</taxon>
        <taxon>Pseudomonadota</taxon>
        <taxon>Gammaproteobacteria</taxon>
        <taxon>Pseudomonadales</taxon>
        <taxon>Pseudomonadaceae</taxon>
        <taxon>Pseudomonas</taxon>
    </lineage>
</organism>
<sequence>MDLQMTVADWVRTVMTGTCGLALLSLVFWWDEYGILLHRLS</sequence>
<dbReference type="Proteomes" id="UP000375525">
    <property type="component" value="Unassembled WGS sequence"/>
</dbReference>
<dbReference type="RefSeq" id="WP_007944537.1">
    <property type="nucleotide sequence ID" value="NZ_CABVIH010000013.1"/>
</dbReference>
<dbReference type="EMBL" id="CABVIH010000013">
    <property type="protein sequence ID" value="VVP01649.1"/>
    <property type="molecule type" value="Genomic_DNA"/>
</dbReference>
<protein>
    <submittedName>
        <fullName evidence="2">Uncharacterized protein</fullName>
    </submittedName>
</protein>
<evidence type="ECO:0000313" key="3">
    <source>
        <dbReference type="Proteomes" id="UP000375525"/>
    </source>
</evidence>
<proteinExistence type="predicted"/>